<comment type="caution">
    <text evidence="2">The sequence shown here is derived from an EMBL/GenBank/DDBJ whole genome shotgun (WGS) entry which is preliminary data.</text>
</comment>
<reference evidence="3" key="1">
    <citation type="journal article" date="2019" name="Int. J. Syst. Evol. Microbiol.">
        <title>The Global Catalogue of Microorganisms (GCM) 10K type strain sequencing project: providing services to taxonomists for standard genome sequencing and annotation.</title>
        <authorList>
            <consortium name="The Broad Institute Genomics Platform"/>
            <consortium name="The Broad Institute Genome Sequencing Center for Infectious Disease"/>
            <person name="Wu L."/>
            <person name="Ma J."/>
        </authorList>
    </citation>
    <scope>NUCLEOTIDE SEQUENCE [LARGE SCALE GENOMIC DNA]</scope>
    <source>
        <strain evidence="3">NBRC 108730</strain>
    </source>
</reference>
<accession>A0ABQ6JKE7</accession>
<keyword evidence="3" id="KW-1185">Reference proteome</keyword>
<organism evidence="2 3">
    <name type="scientific">Angustibacter aerolatus</name>
    <dbReference type="NCBI Taxonomy" id="1162965"/>
    <lineage>
        <taxon>Bacteria</taxon>
        <taxon>Bacillati</taxon>
        <taxon>Actinomycetota</taxon>
        <taxon>Actinomycetes</taxon>
        <taxon>Kineosporiales</taxon>
        <taxon>Kineosporiaceae</taxon>
    </lineage>
</organism>
<gene>
    <name evidence="2" type="ORF">GCM10025868_32860</name>
</gene>
<proteinExistence type="predicted"/>
<evidence type="ECO:0000313" key="3">
    <source>
        <dbReference type="Proteomes" id="UP001157017"/>
    </source>
</evidence>
<protein>
    <submittedName>
        <fullName evidence="2">Uncharacterized protein</fullName>
    </submittedName>
</protein>
<dbReference type="EMBL" id="BSUZ01000001">
    <property type="protein sequence ID" value="GMA88036.1"/>
    <property type="molecule type" value="Genomic_DNA"/>
</dbReference>
<evidence type="ECO:0000256" key="1">
    <source>
        <dbReference type="SAM" id="MobiDB-lite"/>
    </source>
</evidence>
<evidence type="ECO:0000313" key="2">
    <source>
        <dbReference type="EMBL" id="GMA88036.1"/>
    </source>
</evidence>
<feature type="region of interest" description="Disordered" evidence="1">
    <location>
        <begin position="37"/>
        <end position="56"/>
    </location>
</feature>
<dbReference type="Proteomes" id="UP001157017">
    <property type="component" value="Unassembled WGS sequence"/>
</dbReference>
<name>A0ABQ6JKE7_9ACTN</name>
<sequence>MVLLAVLDATRDQHDQALRSGGLGRGGLRRGLVGGADAATGVGRGTRSRAGARTTRAAVGTVAATRALRTVAARTPRGTAGGSGLLLRQARGW</sequence>